<proteinExistence type="predicted"/>
<dbReference type="Proteomes" id="UP000248745">
    <property type="component" value="Unassembled WGS sequence"/>
</dbReference>
<dbReference type="Gene3D" id="2.40.50.100">
    <property type="match status" value="1"/>
</dbReference>
<evidence type="ECO:0008006" key="3">
    <source>
        <dbReference type="Google" id="ProtNLM"/>
    </source>
</evidence>
<name>A0A2W2AKH5_9BACT</name>
<dbReference type="RefSeq" id="WP_110999353.1">
    <property type="nucleotide sequence ID" value="NZ_QKTW01000017.1"/>
</dbReference>
<evidence type="ECO:0000313" key="2">
    <source>
        <dbReference type="Proteomes" id="UP000248745"/>
    </source>
</evidence>
<protein>
    <recommendedName>
        <fullName evidence="3">Glycine cleavage system protein H</fullName>
    </recommendedName>
</protein>
<dbReference type="InterPro" id="IPR011053">
    <property type="entry name" value="Single_hybrid_motif"/>
</dbReference>
<keyword evidence="2" id="KW-1185">Reference proteome</keyword>
<accession>A0A2W2AKH5</accession>
<comment type="caution">
    <text evidence="1">The sequence shown here is derived from an EMBL/GenBank/DDBJ whole genome shotgun (WGS) entry which is preliminary data.</text>
</comment>
<reference evidence="1 2" key="1">
    <citation type="submission" date="2018-06" db="EMBL/GenBank/DDBJ databases">
        <title>Mucibacter soli gen. nov., sp. nov., a new member of the family Chitinophagaceae producing mucin.</title>
        <authorList>
            <person name="Kim M.-K."/>
            <person name="Park S."/>
            <person name="Kim T.-S."/>
            <person name="Joung Y."/>
            <person name="Han J.-H."/>
            <person name="Kim S.B."/>
        </authorList>
    </citation>
    <scope>NUCLEOTIDE SEQUENCE [LARGE SCALE GENOMIC DNA]</scope>
    <source>
        <strain evidence="1 2">R1-15</strain>
    </source>
</reference>
<dbReference type="OrthoDB" id="667483at2"/>
<dbReference type="Pfam" id="PF01597">
    <property type="entry name" value="GCV_H"/>
    <property type="match status" value="1"/>
</dbReference>
<organism evidence="1 2">
    <name type="scientific">Taibaiella soli</name>
    <dbReference type="NCBI Taxonomy" id="1649169"/>
    <lineage>
        <taxon>Bacteria</taxon>
        <taxon>Pseudomonadati</taxon>
        <taxon>Bacteroidota</taxon>
        <taxon>Chitinophagia</taxon>
        <taxon>Chitinophagales</taxon>
        <taxon>Chitinophagaceae</taxon>
        <taxon>Taibaiella</taxon>
    </lineage>
</organism>
<dbReference type="InterPro" id="IPR033753">
    <property type="entry name" value="GCV_H/Fam206"/>
</dbReference>
<sequence length="133" mass="14752">MSLNTITAQRYFTQEHDWIDFKGAVADVGVGKFKLTGFKAIDKIVFADISGYIEAGQLIASVYYKDYQIDLNMPVAGKIAELNGLLVNGEMNRLLPDGACWLVRIIPAKPYDRNGLVPPKEYGMNGKNKHAKS</sequence>
<gene>
    <name evidence="1" type="ORF">DN068_12945</name>
</gene>
<dbReference type="EMBL" id="QKTW01000017">
    <property type="protein sequence ID" value="PZF72760.1"/>
    <property type="molecule type" value="Genomic_DNA"/>
</dbReference>
<dbReference type="SUPFAM" id="SSF51230">
    <property type="entry name" value="Single hybrid motif"/>
    <property type="match status" value="1"/>
</dbReference>
<dbReference type="AlphaFoldDB" id="A0A2W2AKH5"/>
<evidence type="ECO:0000313" key="1">
    <source>
        <dbReference type="EMBL" id="PZF72760.1"/>
    </source>
</evidence>